<evidence type="ECO:0000259" key="2">
    <source>
        <dbReference type="Pfam" id="PF02957"/>
    </source>
</evidence>
<sequence>MCAAPASPGDPDLHHPLQYKRREALWKRDCSLRHSEFCACGDYLLHFKWSSGGVGIGGQEGPGGAEREEPDTGGESIIGATGGGEEEDYIQDSELLQ</sequence>
<protein>
    <submittedName>
        <fullName evidence="3">ORF2</fullName>
    </submittedName>
</protein>
<feature type="domain" description="Hepatitis TT virus Orf2/Gyrovirus Vp2 N-terminal" evidence="2">
    <location>
        <begin position="19"/>
        <end position="67"/>
    </location>
</feature>
<evidence type="ECO:0000313" key="3">
    <source>
        <dbReference type="EMBL" id="ASA48566.1"/>
    </source>
</evidence>
<accession>A0A1Z2RVE6</accession>
<dbReference type="Pfam" id="PF02957">
    <property type="entry name" value="TT_ORF2-like"/>
    <property type="match status" value="1"/>
</dbReference>
<feature type="compositionally biased region" description="Gly residues" evidence="1">
    <location>
        <begin position="55"/>
        <end position="64"/>
    </location>
</feature>
<organism evidence="3">
    <name type="scientific">Torque teno Leptonychotes weddellii virus-1</name>
    <dbReference type="NCBI Taxonomy" id="2012676"/>
    <lineage>
        <taxon>Viruses</taxon>
        <taxon>Monodnaviria</taxon>
        <taxon>Shotokuvirae</taxon>
        <taxon>Commensaviricota</taxon>
        <taxon>Cardeaviricetes</taxon>
        <taxon>Sanitavirales</taxon>
        <taxon>Anelloviridae</taxon>
        <taxon>Lambdatorquevirus</taxon>
        <taxon>Lambdatorquevirus phoci5</taxon>
    </lineage>
</organism>
<name>A0A1Z2RVE6_9VIRU</name>
<dbReference type="EMBL" id="KY246498">
    <property type="protein sequence ID" value="ASA48566.1"/>
    <property type="molecule type" value="Genomic_DNA"/>
</dbReference>
<feature type="region of interest" description="Disordered" evidence="1">
    <location>
        <begin position="55"/>
        <end position="97"/>
    </location>
</feature>
<evidence type="ECO:0000256" key="1">
    <source>
        <dbReference type="SAM" id="MobiDB-lite"/>
    </source>
</evidence>
<dbReference type="InterPro" id="IPR004118">
    <property type="entry name" value="HEV_TT_vir_Orf2/Gyrovir_Vp2_N"/>
</dbReference>
<reference evidence="3" key="1">
    <citation type="journal article" date="2017" name="Virus Evol.">
        <title>Diverse and highly recombinant anelloviruses associated with Weddell seals in Antarctica.</title>
        <authorList>
            <person name="Fahsbender E."/>
            <person name="Burns J.M."/>
            <person name="Kim S."/>
            <person name="Kraberger S."/>
            <person name="Frankfurter G."/>
            <person name="Eilers A."/>
            <person name="Shero M."/>
            <person name="Beltran R."/>
            <person name="Kirkham A."/>
            <person name="McCorkell R."/>
            <person name="Berngartt R."/>
            <person name="Male M.F."/>
            <person name="Ballard G."/>
            <person name="Ainley D.G."/>
            <person name="Breitbart M."/>
            <person name="Varsani A."/>
        </authorList>
    </citation>
    <scope>NUCLEOTIDE SEQUENCE</scope>
    <source>
        <strain evidence="3">TTLwV-1_gt31_wsn35</strain>
    </source>
</reference>
<proteinExistence type="predicted"/>